<dbReference type="AlphaFoldDB" id="A0A834KYW9"/>
<name>A0A834KYW9_ORYME</name>
<comment type="caution">
    <text evidence="1">The sequence shown here is derived from an EMBL/GenBank/DDBJ whole genome shotgun (WGS) entry which is preliminary data.</text>
</comment>
<organism evidence="1 2">
    <name type="scientific">Oryzias melastigma</name>
    <name type="common">Marine medaka</name>
    <dbReference type="NCBI Taxonomy" id="30732"/>
    <lineage>
        <taxon>Eukaryota</taxon>
        <taxon>Metazoa</taxon>
        <taxon>Chordata</taxon>
        <taxon>Craniata</taxon>
        <taxon>Vertebrata</taxon>
        <taxon>Euteleostomi</taxon>
        <taxon>Actinopterygii</taxon>
        <taxon>Neopterygii</taxon>
        <taxon>Teleostei</taxon>
        <taxon>Neoteleostei</taxon>
        <taxon>Acanthomorphata</taxon>
        <taxon>Ovalentaria</taxon>
        <taxon>Atherinomorphae</taxon>
        <taxon>Beloniformes</taxon>
        <taxon>Adrianichthyidae</taxon>
        <taxon>Oryziinae</taxon>
        <taxon>Oryzias</taxon>
    </lineage>
</organism>
<dbReference type="Proteomes" id="UP000646548">
    <property type="component" value="Unassembled WGS sequence"/>
</dbReference>
<sequence>MKAGTLHRHVRMLPAHSTAPCRIYLVNDSSNKTLGQPCTKMPASFLSLQVHPHPPPIPRDLSIDTFTCRHGCTHHSCCSKTACCLAADGEKSVMSLIRSDCPLPTIPAARTVTTSWTAFTSFL</sequence>
<reference evidence="1" key="1">
    <citation type="journal article" name="BMC Genomics">
        <title>Long-read sequencing and de novo genome assembly of marine medaka (Oryzias melastigma).</title>
        <authorList>
            <person name="Liang P."/>
            <person name="Saqib H.S.A."/>
            <person name="Ni X."/>
            <person name="Shen Y."/>
        </authorList>
    </citation>
    <scope>NUCLEOTIDE SEQUENCE</scope>
    <source>
        <strain evidence="1">Bigg-433</strain>
    </source>
</reference>
<accession>A0A834KYW9</accession>
<dbReference type="EMBL" id="WKFB01000098">
    <property type="protein sequence ID" value="KAF6735955.1"/>
    <property type="molecule type" value="Genomic_DNA"/>
</dbReference>
<evidence type="ECO:0000313" key="1">
    <source>
        <dbReference type="EMBL" id="KAF6735955.1"/>
    </source>
</evidence>
<proteinExistence type="predicted"/>
<gene>
    <name evidence="1" type="ORF">FQA47_020233</name>
</gene>
<protein>
    <submittedName>
        <fullName evidence="1">Uncharacterized protein</fullName>
    </submittedName>
</protein>
<evidence type="ECO:0000313" key="2">
    <source>
        <dbReference type="Proteomes" id="UP000646548"/>
    </source>
</evidence>